<evidence type="ECO:0000313" key="2">
    <source>
        <dbReference type="EMBL" id="MDN6899827.1"/>
    </source>
</evidence>
<organism evidence="2 5">
    <name type="scientific">Oenococcus sicerae</name>
    <dbReference type="NCBI Taxonomy" id="2203724"/>
    <lineage>
        <taxon>Bacteria</taxon>
        <taxon>Bacillati</taxon>
        <taxon>Bacillota</taxon>
        <taxon>Bacilli</taxon>
        <taxon>Lactobacillales</taxon>
        <taxon>Lactobacillaceae</taxon>
        <taxon>Oenococcus</taxon>
    </lineage>
</organism>
<keyword evidence="1" id="KW-0472">Membrane</keyword>
<keyword evidence="1" id="KW-1133">Transmembrane helix</keyword>
<dbReference type="SUPFAM" id="SSF54403">
    <property type="entry name" value="Cystatin/monellin"/>
    <property type="match status" value="2"/>
</dbReference>
<accession>A0AAJ1VQ56</accession>
<dbReference type="EMBL" id="SDWY01000001">
    <property type="protein sequence ID" value="MDN6899827.1"/>
    <property type="molecule type" value="Genomic_DNA"/>
</dbReference>
<sequence length="170" mass="19370">MDNYSRIQYQQRSNKAHKLAIYIGLLLLLLFALASYLYLVMFPINSTASKYAAAAKREAGIKSVKTFKESDRNGHYYSIYGADAQGNNYLTIFNHQEKLVDKIPVSRQLSNAKLDQIYVKYAVKHVYSFSPSVYKGRPVFEISYQGGKSSVNYLTIDLRSGKVYRIIEGI</sequence>
<evidence type="ECO:0000256" key="1">
    <source>
        <dbReference type="SAM" id="Phobius"/>
    </source>
</evidence>
<reference evidence="3" key="3">
    <citation type="submission" date="2020-01" db="EMBL/GenBank/DDBJ databases">
        <authorList>
            <person name="Cousin F.J."/>
            <person name="Le Guellec R."/>
            <person name="Cretenet M."/>
        </authorList>
    </citation>
    <scope>NUCLEOTIDE SEQUENCE</scope>
    <source>
        <strain evidence="3">UCMA 15228</strain>
    </source>
</reference>
<gene>
    <name evidence="3" type="ORF">DLJ48_08255</name>
    <name evidence="2" type="ORF">EVC35_02255</name>
</gene>
<keyword evidence="4" id="KW-1185">Reference proteome</keyword>
<evidence type="ECO:0008006" key="6">
    <source>
        <dbReference type="Google" id="ProtNLM"/>
    </source>
</evidence>
<protein>
    <recommendedName>
        <fullName evidence="6">DUF5590 domain-containing protein</fullName>
    </recommendedName>
</protein>
<dbReference type="Gene3D" id="3.10.450.40">
    <property type="match status" value="1"/>
</dbReference>
<evidence type="ECO:0000313" key="5">
    <source>
        <dbReference type="Proteomes" id="UP001167919"/>
    </source>
</evidence>
<proteinExistence type="predicted"/>
<reference evidence="3 4" key="1">
    <citation type="journal article" date="2019" name="Syst. Appl. Microbiol.">
        <title>Oenococcus sicerae sp. nov., isolated from French cider.</title>
        <authorList>
            <person name="Cousin F.J."/>
            <person name="Le Guellec R."/>
            <person name="Chagnot C."/>
            <person name="Goux D."/>
            <person name="Dalmasso M."/>
            <person name="Laplace J.M."/>
            <person name="Cretenet M."/>
        </authorList>
    </citation>
    <scope>NUCLEOTIDE SEQUENCE [LARGE SCALE GENOMIC DNA]</scope>
    <source>
        <strain evidence="3 4">UCMA 15228</strain>
    </source>
</reference>
<name>A0AAJ1VQ56_9LACO</name>
<dbReference type="AlphaFoldDB" id="A0AAJ1VQ56"/>
<dbReference type="EMBL" id="CP029684">
    <property type="protein sequence ID" value="QAS70513.1"/>
    <property type="molecule type" value="Genomic_DNA"/>
</dbReference>
<dbReference type="Proteomes" id="UP001167919">
    <property type="component" value="Unassembled WGS sequence"/>
</dbReference>
<feature type="transmembrane region" description="Helical" evidence="1">
    <location>
        <begin position="20"/>
        <end position="41"/>
    </location>
</feature>
<reference evidence="2" key="2">
    <citation type="submission" date="2019-01" db="EMBL/GenBank/DDBJ databases">
        <title>Oenococcus sicerae UCMA17102.</title>
        <authorList>
            <person name="Cousin F.J."/>
            <person name="Le Guellec R."/>
            <person name="Cretenet M."/>
        </authorList>
    </citation>
    <scope>NUCLEOTIDE SEQUENCE</scope>
    <source>
        <strain evidence="2">UCMA17102</strain>
    </source>
</reference>
<dbReference type="InterPro" id="IPR046350">
    <property type="entry name" value="Cystatin_sf"/>
</dbReference>
<dbReference type="RefSeq" id="WP_128686979.1">
    <property type="nucleotide sequence ID" value="NZ_CP029684.2"/>
</dbReference>
<dbReference type="Proteomes" id="UP000286907">
    <property type="component" value="Chromosome"/>
</dbReference>
<evidence type="ECO:0000313" key="3">
    <source>
        <dbReference type="EMBL" id="QAS70513.1"/>
    </source>
</evidence>
<evidence type="ECO:0000313" key="4">
    <source>
        <dbReference type="Proteomes" id="UP000286907"/>
    </source>
</evidence>
<keyword evidence="1" id="KW-0812">Transmembrane</keyword>